<organism evidence="3 4">
    <name type="scientific">Actinomycetospora corticicola</name>
    <dbReference type="NCBI Taxonomy" id="663602"/>
    <lineage>
        <taxon>Bacteria</taxon>
        <taxon>Bacillati</taxon>
        <taxon>Actinomycetota</taxon>
        <taxon>Actinomycetes</taxon>
        <taxon>Pseudonocardiales</taxon>
        <taxon>Pseudonocardiaceae</taxon>
        <taxon>Actinomycetospora</taxon>
    </lineage>
</organism>
<accession>A0A7Y9DR41</accession>
<evidence type="ECO:0008006" key="5">
    <source>
        <dbReference type="Google" id="ProtNLM"/>
    </source>
</evidence>
<dbReference type="EMBL" id="JACCBN010000001">
    <property type="protein sequence ID" value="NYD33972.1"/>
    <property type="molecule type" value="Genomic_DNA"/>
</dbReference>
<evidence type="ECO:0000256" key="2">
    <source>
        <dbReference type="SAM" id="Phobius"/>
    </source>
</evidence>
<evidence type="ECO:0000313" key="4">
    <source>
        <dbReference type="Proteomes" id="UP000535890"/>
    </source>
</evidence>
<evidence type="ECO:0000256" key="1">
    <source>
        <dbReference type="SAM" id="MobiDB-lite"/>
    </source>
</evidence>
<dbReference type="Proteomes" id="UP000535890">
    <property type="component" value="Unassembled WGS sequence"/>
</dbReference>
<gene>
    <name evidence="3" type="ORF">BJ983_000074</name>
</gene>
<comment type="caution">
    <text evidence="3">The sequence shown here is derived from an EMBL/GenBank/DDBJ whole genome shotgun (WGS) entry which is preliminary data.</text>
</comment>
<keyword evidence="2" id="KW-1133">Transmembrane helix</keyword>
<feature type="region of interest" description="Disordered" evidence="1">
    <location>
        <begin position="1"/>
        <end position="100"/>
    </location>
</feature>
<keyword evidence="4" id="KW-1185">Reference proteome</keyword>
<keyword evidence="2" id="KW-0812">Transmembrane</keyword>
<feature type="transmembrane region" description="Helical" evidence="2">
    <location>
        <begin position="115"/>
        <end position="138"/>
    </location>
</feature>
<sequence length="247" mass="25426">MTEGRTSVGEPDAEVERTSTTPEATEATEATDPTPEPTDTTREVTDPERTDGEDATAPAVGNAEDPQPGDTVAAATLPGEQDSADEGRHSAPEAGEDDWADAEDKAYKRELRKGLAFGTAGGLVLGAIVALLLGAFVYPGYLGGPGSPDDTANQVVTALAAKDAPGLEQLSCKGPDGNSVAQLSPQVLQLIGSVKPSGPTTTVIDTEARTPVDLTLSYQGQTQTLPSEIVLGQAQGSWCLKGLAQRQ</sequence>
<feature type="compositionally biased region" description="Low complexity" evidence="1">
    <location>
        <begin position="18"/>
        <end position="33"/>
    </location>
</feature>
<protein>
    <recommendedName>
        <fullName evidence="5">DUF4878 domain-containing protein</fullName>
    </recommendedName>
</protein>
<dbReference type="AlphaFoldDB" id="A0A7Y9DR41"/>
<dbReference type="RefSeq" id="WP_179791985.1">
    <property type="nucleotide sequence ID" value="NZ_BAABHP010000012.1"/>
</dbReference>
<evidence type="ECO:0000313" key="3">
    <source>
        <dbReference type="EMBL" id="NYD33972.1"/>
    </source>
</evidence>
<reference evidence="3 4" key="1">
    <citation type="submission" date="2020-07" db="EMBL/GenBank/DDBJ databases">
        <title>Sequencing the genomes of 1000 actinobacteria strains.</title>
        <authorList>
            <person name="Klenk H.-P."/>
        </authorList>
    </citation>
    <scope>NUCLEOTIDE SEQUENCE [LARGE SCALE GENOMIC DNA]</scope>
    <source>
        <strain evidence="3 4">DSM 45772</strain>
    </source>
</reference>
<name>A0A7Y9DR41_9PSEU</name>
<proteinExistence type="predicted"/>
<feature type="compositionally biased region" description="Basic and acidic residues" evidence="1">
    <location>
        <begin position="39"/>
        <end position="52"/>
    </location>
</feature>
<keyword evidence="2" id="KW-0472">Membrane</keyword>